<dbReference type="InterPro" id="IPR011856">
    <property type="entry name" value="tRNA_endonuc-like_dom_sf"/>
</dbReference>
<dbReference type="InterPro" id="IPR003509">
    <property type="entry name" value="UPF0102_YraN-like"/>
</dbReference>
<accession>A0A6J7W6X0</accession>
<dbReference type="AlphaFoldDB" id="A0A6J7W6X0"/>
<dbReference type="Gene3D" id="3.40.1350.10">
    <property type="match status" value="1"/>
</dbReference>
<dbReference type="NCBIfam" id="NF009154">
    <property type="entry name" value="PRK12497.3-3"/>
    <property type="match status" value="1"/>
</dbReference>
<sequence length="121" mass="13565">MHIKNNQRTGPFGEEVVANYLTASKAEIIDRNWRVREGEIDIVALLSTGIFSFVEVKTRTSTAFGHPLEAITREKARRMQRLALAWLATHGCFGCEYQIDVAAVLIALDGTHTIDYRSDIS</sequence>
<evidence type="ECO:0000313" key="5">
    <source>
        <dbReference type="EMBL" id="CAB5152625.1"/>
    </source>
</evidence>
<dbReference type="CDD" id="cd20736">
    <property type="entry name" value="PoNe_Nuclease"/>
    <property type="match status" value="1"/>
</dbReference>
<protein>
    <submittedName>
        <fullName evidence="5">Unannotated protein</fullName>
    </submittedName>
</protein>
<dbReference type="EMBL" id="CAFBRZ010000037">
    <property type="protein sequence ID" value="CAB5152625.1"/>
    <property type="molecule type" value="Genomic_DNA"/>
</dbReference>
<dbReference type="PANTHER" id="PTHR34039:SF1">
    <property type="entry name" value="UPF0102 PROTEIN YRAN"/>
    <property type="match status" value="1"/>
</dbReference>
<evidence type="ECO:0000313" key="3">
    <source>
        <dbReference type="EMBL" id="CAB4911212.1"/>
    </source>
</evidence>
<organism evidence="5">
    <name type="scientific">freshwater metagenome</name>
    <dbReference type="NCBI Taxonomy" id="449393"/>
    <lineage>
        <taxon>unclassified sequences</taxon>
        <taxon>metagenomes</taxon>
        <taxon>ecological metagenomes</taxon>
    </lineage>
</organism>
<dbReference type="Pfam" id="PF02021">
    <property type="entry name" value="UPF0102"/>
    <property type="match status" value="1"/>
</dbReference>
<dbReference type="SUPFAM" id="SSF52980">
    <property type="entry name" value="Restriction endonuclease-like"/>
    <property type="match status" value="1"/>
</dbReference>
<evidence type="ECO:0000313" key="2">
    <source>
        <dbReference type="EMBL" id="CAB4793775.1"/>
    </source>
</evidence>
<dbReference type="EMBL" id="CAEZYE010000055">
    <property type="protein sequence ID" value="CAB4715601.1"/>
    <property type="molecule type" value="Genomic_DNA"/>
</dbReference>
<evidence type="ECO:0000313" key="4">
    <source>
        <dbReference type="EMBL" id="CAB4975343.1"/>
    </source>
</evidence>
<evidence type="ECO:0000313" key="1">
    <source>
        <dbReference type="EMBL" id="CAB4715601.1"/>
    </source>
</evidence>
<gene>
    <name evidence="1" type="ORF">UFOPK2655_00999</name>
    <name evidence="2" type="ORF">UFOPK3077_00031</name>
    <name evidence="3" type="ORF">UFOPK3667_00031</name>
    <name evidence="4" type="ORF">UFOPK3903_00798</name>
    <name evidence="5" type="ORF">UFOPK4444_00757</name>
</gene>
<dbReference type="HAMAP" id="MF_00048">
    <property type="entry name" value="UPF0102"/>
    <property type="match status" value="1"/>
</dbReference>
<name>A0A6J7W6X0_9ZZZZ</name>
<proteinExistence type="inferred from homology"/>
<reference evidence="5" key="1">
    <citation type="submission" date="2020-05" db="EMBL/GenBank/DDBJ databases">
        <authorList>
            <person name="Chiriac C."/>
            <person name="Salcher M."/>
            <person name="Ghai R."/>
            <person name="Kavagutti S V."/>
        </authorList>
    </citation>
    <scope>NUCLEOTIDE SEQUENCE</scope>
</reference>
<dbReference type="EMBL" id="CAFAAS010000001">
    <property type="protein sequence ID" value="CAB4793775.1"/>
    <property type="molecule type" value="Genomic_DNA"/>
</dbReference>
<dbReference type="EMBL" id="CAFBMU010000001">
    <property type="protein sequence ID" value="CAB4911212.1"/>
    <property type="molecule type" value="Genomic_DNA"/>
</dbReference>
<dbReference type="EMBL" id="CAFBOD010000007">
    <property type="protein sequence ID" value="CAB4975343.1"/>
    <property type="molecule type" value="Genomic_DNA"/>
</dbReference>
<dbReference type="PANTHER" id="PTHR34039">
    <property type="entry name" value="UPF0102 PROTEIN YRAN"/>
    <property type="match status" value="1"/>
</dbReference>
<dbReference type="GO" id="GO:0003676">
    <property type="term" value="F:nucleic acid binding"/>
    <property type="evidence" value="ECO:0007669"/>
    <property type="project" value="InterPro"/>
</dbReference>
<dbReference type="InterPro" id="IPR011335">
    <property type="entry name" value="Restrct_endonuc-II-like"/>
</dbReference>